<keyword evidence="1" id="KW-0732">Signal</keyword>
<protein>
    <submittedName>
        <fullName evidence="2">Uncharacterized protein</fullName>
    </submittedName>
</protein>
<accession>A0A433SYP6</accession>
<dbReference type="OrthoDB" id="6151419at2759"/>
<keyword evidence="3" id="KW-1185">Reference proteome</keyword>
<organism evidence="2 3">
    <name type="scientific">Elysia chlorotica</name>
    <name type="common">Eastern emerald elysia</name>
    <name type="synonym">Sea slug</name>
    <dbReference type="NCBI Taxonomy" id="188477"/>
    <lineage>
        <taxon>Eukaryota</taxon>
        <taxon>Metazoa</taxon>
        <taxon>Spiralia</taxon>
        <taxon>Lophotrochozoa</taxon>
        <taxon>Mollusca</taxon>
        <taxon>Gastropoda</taxon>
        <taxon>Heterobranchia</taxon>
        <taxon>Euthyneura</taxon>
        <taxon>Panpulmonata</taxon>
        <taxon>Sacoglossa</taxon>
        <taxon>Placobranchoidea</taxon>
        <taxon>Plakobranchidae</taxon>
        <taxon>Elysia</taxon>
    </lineage>
</organism>
<sequence length="106" mass="11760">MKAWSVLALVSVAVTLCSSQSPPANAVDPFIALVREIEGSAFFPALNQTNRILTFEILAAAETANLELLFNKIGYVTILEYLDALPADYQHRFIRYSIEHLKMDSA</sequence>
<feature type="chain" id="PRO_5019186897" evidence="1">
    <location>
        <begin position="20"/>
        <end position="106"/>
    </location>
</feature>
<evidence type="ECO:0000313" key="3">
    <source>
        <dbReference type="Proteomes" id="UP000271974"/>
    </source>
</evidence>
<dbReference type="Proteomes" id="UP000271974">
    <property type="component" value="Unassembled WGS sequence"/>
</dbReference>
<comment type="caution">
    <text evidence="2">The sequence shown here is derived from an EMBL/GenBank/DDBJ whole genome shotgun (WGS) entry which is preliminary data.</text>
</comment>
<dbReference type="EMBL" id="RQTK01000847">
    <property type="protein sequence ID" value="RUS74280.1"/>
    <property type="molecule type" value="Genomic_DNA"/>
</dbReference>
<evidence type="ECO:0000313" key="2">
    <source>
        <dbReference type="EMBL" id="RUS74280.1"/>
    </source>
</evidence>
<proteinExistence type="predicted"/>
<evidence type="ECO:0000256" key="1">
    <source>
        <dbReference type="SAM" id="SignalP"/>
    </source>
</evidence>
<feature type="signal peptide" evidence="1">
    <location>
        <begin position="1"/>
        <end position="19"/>
    </location>
</feature>
<gene>
    <name evidence="2" type="ORF">EGW08_017955</name>
</gene>
<dbReference type="AlphaFoldDB" id="A0A433SYP6"/>
<reference evidence="2 3" key="1">
    <citation type="submission" date="2019-01" db="EMBL/GenBank/DDBJ databases">
        <title>A draft genome assembly of the solar-powered sea slug Elysia chlorotica.</title>
        <authorList>
            <person name="Cai H."/>
            <person name="Li Q."/>
            <person name="Fang X."/>
            <person name="Li J."/>
            <person name="Curtis N.E."/>
            <person name="Altenburger A."/>
            <person name="Shibata T."/>
            <person name="Feng M."/>
            <person name="Maeda T."/>
            <person name="Schwartz J.A."/>
            <person name="Shigenobu S."/>
            <person name="Lundholm N."/>
            <person name="Nishiyama T."/>
            <person name="Yang H."/>
            <person name="Hasebe M."/>
            <person name="Li S."/>
            <person name="Pierce S.K."/>
            <person name="Wang J."/>
        </authorList>
    </citation>
    <scope>NUCLEOTIDE SEQUENCE [LARGE SCALE GENOMIC DNA]</scope>
    <source>
        <strain evidence="2">EC2010</strain>
        <tissue evidence="2">Whole organism of an adult</tissue>
    </source>
</reference>
<name>A0A433SYP6_ELYCH</name>